<keyword evidence="7" id="KW-0539">Nucleus</keyword>
<dbReference type="SMART" id="SM00906">
    <property type="entry name" value="Fungal_trans"/>
    <property type="match status" value="1"/>
</dbReference>
<keyword evidence="4" id="KW-0805">Transcription regulation</keyword>
<dbReference type="GO" id="GO:0003677">
    <property type="term" value="F:DNA binding"/>
    <property type="evidence" value="ECO:0007669"/>
    <property type="project" value="UniProtKB-KW"/>
</dbReference>
<evidence type="ECO:0000313" key="11">
    <source>
        <dbReference type="EMBL" id="CDO52471.1"/>
    </source>
</evidence>
<dbReference type="CDD" id="cd15485">
    <property type="entry name" value="ZIP_Cat8"/>
    <property type="match status" value="1"/>
</dbReference>
<evidence type="ECO:0000256" key="7">
    <source>
        <dbReference type="ARBA" id="ARBA00023242"/>
    </source>
</evidence>
<evidence type="ECO:0000256" key="3">
    <source>
        <dbReference type="ARBA" id="ARBA00022833"/>
    </source>
</evidence>
<dbReference type="GO" id="GO:0005634">
    <property type="term" value="C:nucleus"/>
    <property type="evidence" value="ECO:0007669"/>
    <property type="project" value="UniProtKB-SubCell"/>
</dbReference>
<feature type="coiled-coil region" evidence="8">
    <location>
        <begin position="68"/>
        <end position="95"/>
    </location>
</feature>
<evidence type="ECO:0000256" key="5">
    <source>
        <dbReference type="ARBA" id="ARBA00023125"/>
    </source>
</evidence>
<reference evidence="11 13" key="1">
    <citation type="submission" date="2014-03" db="EMBL/GenBank/DDBJ databases">
        <authorList>
            <person name="Casaregola S."/>
        </authorList>
    </citation>
    <scope>NUCLEOTIDE SEQUENCE [LARGE SCALE GENOMIC DNA]</scope>
    <source>
        <strain evidence="11 13">CLIB 918</strain>
    </source>
</reference>
<feature type="region of interest" description="Disordered" evidence="9">
    <location>
        <begin position="677"/>
        <end position="729"/>
    </location>
</feature>
<proteinExistence type="predicted"/>
<dbReference type="Pfam" id="PF00172">
    <property type="entry name" value="Zn_clus"/>
    <property type="match status" value="1"/>
</dbReference>
<dbReference type="GO" id="GO:0006351">
    <property type="term" value="P:DNA-templated transcription"/>
    <property type="evidence" value="ECO:0007669"/>
    <property type="project" value="InterPro"/>
</dbReference>
<dbReference type="OrthoDB" id="1924787at2759"/>
<reference evidence="12" key="2">
    <citation type="journal article" date="2020" name="Front. Microbiol.">
        <title>Phenotypic and Genetic Characterization of the Cheese Ripening Yeast Geotrichum candidum.</title>
        <authorList>
            <person name="Perkins V."/>
            <person name="Vignola S."/>
            <person name="Lessard M.H."/>
            <person name="Plante P.L."/>
            <person name="Corbeil J."/>
            <person name="Dugat-Bony E."/>
            <person name="Frenette M."/>
            <person name="Labrie S."/>
        </authorList>
    </citation>
    <scope>NUCLEOTIDE SEQUENCE</scope>
    <source>
        <strain evidence="12">LMA-70</strain>
    </source>
</reference>
<comment type="subcellular location">
    <subcellularLocation>
        <location evidence="1">Nucleus</location>
    </subcellularLocation>
</comment>
<name>A0A0J9X5N0_GEOCN</name>
<dbReference type="EMBL" id="CCBN010000003">
    <property type="protein sequence ID" value="CDO52471.1"/>
    <property type="molecule type" value="Genomic_DNA"/>
</dbReference>
<keyword evidence="5" id="KW-0238">DNA-binding</keyword>
<feature type="region of interest" description="Disordered" evidence="9">
    <location>
        <begin position="210"/>
        <end position="229"/>
    </location>
</feature>
<dbReference type="InterPro" id="IPR050987">
    <property type="entry name" value="AtrR-like"/>
</dbReference>
<dbReference type="GO" id="GO:0000981">
    <property type="term" value="F:DNA-binding transcription factor activity, RNA polymerase II-specific"/>
    <property type="evidence" value="ECO:0007669"/>
    <property type="project" value="InterPro"/>
</dbReference>
<evidence type="ECO:0000256" key="6">
    <source>
        <dbReference type="ARBA" id="ARBA00023163"/>
    </source>
</evidence>
<keyword evidence="2" id="KW-0479">Metal-binding</keyword>
<evidence type="ECO:0000256" key="8">
    <source>
        <dbReference type="SAM" id="Coils"/>
    </source>
</evidence>
<keyword evidence="8" id="KW-0175">Coiled coil</keyword>
<dbReference type="InterPro" id="IPR007219">
    <property type="entry name" value="XnlR_reg_dom"/>
</dbReference>
<dbReference type="Proteomes" id="UP000750522">
    <property type="component" value="Unassembled WGS sequence"/>
</dbReference>
<dbReference type="InterPro" id="IPR036864">
    <property type="entry name" value="Zn2-C6_fun-type_DNA-bd_sf"/>
</dbReference>
<dbReference type="PROSITE" id="PS50048">
    <property type="entry name" value="ZN2_CY6_FUNGAL_2"/>
    <property type="match status" value="1"/>
</dbReference>
<evidence type="ECO:0000313" key="12">
    <source>
        <dbReference type="EMBL" id="KAF5103582.1"/>
    </source>
</evidence>
<dbReference type="Pfam" id="PF04082">
    <property type="entry name" value="Fungal_trans"/>
    <property type="match status" value="1"/>
</dbReference>
<dbReference type="GO" id="GO:0008270">
    <property type="term" value="F:zinc ion binding"/>
    <property type="evidence" value="ECO:0007669"/>
    <property type="project" value="InterPro"/>
</dbReference>
<comment type="caution">
    <text evidence="11">The sequence shown here is derived from an EMBL/GenBank/DDBJ whole genome shotgun (WGS) entry which is preliminary data.</text>
</comment>
<dbReference type="Gene3D" id="4.10.240.10">
    <property type="entry name" value="Zn(2)-C6 fungal-type DNA-binding domain"/>
    <property type="match status" value="1"/>
</dbReference>
<sequence>MPDGAQAWKMIKTPGSHTDRIAQACDRCRSKKIRCDGKRPHCSQCAAVGFECKTSDKLSRRAFPRGYTESLEDRVRQLESENNKLLNLLDIKDEQMEMLAKVESVSSYTSNNNNPSSLPSASPIKQSSPPAKPIDIHNEDANEEEAYVVHQINTLSKQGTYKGSAAGGVFIEAFLEKLKTKNTNVAPLVSTLFENVDAIYQHNSLHFPSSPDTLPTPASMSSPTPISNNGPSTSFYSTLAFPNRMSSDKLTATYFHEWNSMFAVLDQYAYLEEYQANMSILATAEITGNYDALKGKEMFFVVALLVLSLGSIASKDKSAQAMAESTKLEQDWKRVFTPQLQNTPTLATVQALILAELYSLHTGNKNDVWHYRMLTVSMTQRLGLHRCHKSLKLHNGKQLSFYDQEMRRRCFWVAYSLDCFSAAQLGAPRLFNDEDIECALPSNIDDELLVRGEKSQDDEKTDAMTQMSCPLSVIHFSKCLANILQTIYSSVKKTHPYKTVVTLEDQLESWRRELPTDLKFDFANGAPTAVLAPVHQKSPLLFMFYHYARILIHMPAVSAPSLGTNAGTRGSASCVAVMQSAKVLIQVGNYLKHRSVIPTVPMNPSRSYIFFGALVLYGAIDYSKGGALLLDIKKTMSSAMSHLYSDLQLRRPGSLTPESYQQFEEICDSLLNVNSRKGSTASEEEVKPKVQRKRRTSIKNTKQQQPPANSQLTPPVQQLTPPPAEPVDTNFNATNDKLRENAINDLLFLNSIISNTSKEDRSPSTVIKNEELSELPIDMFDFVTRPYSDQTGGLISSDNMLFVNNNDHDTKPESQSDILEFLSYGNWNEERSVISSLIQ</sequence>
<dbReference type="InterPro" id="IPR001138">
    <property type="entry name" value="Zn2Cys6_DnaBD"/>
</dbReference>
<feature type="compositionally biased region" description="Low complexity" evidence="9">
    <location>
        <begin position="107"/>
        <end position="123"/>
    </location>
</feature>
<feature type="compositionally biased region" description="Polar residues" evidence="9">
    <location>
        <begin position="698"/>
        <end position="710"/>
    </location>
</feature>
<feature type="region of interest" description="Disordered" evidence="9">
    <location>
        <begin position="107"/>
        <end position="132"/>
    </location>
</feature>
<dbReference type="PANTHER" id="PTHR46910">
    <property type="entry name" value="TRANSCRIPTION FACTOR PDR1"/>
    <property type="match status" value="1"/>
</dbReference>
<keyword evidence="6" id="KW-0804">Transcription</keyword>
<gene>
    <name evidence="11" type="ORF">BN980_GECA03s02518g</name>
    <name evidence="12" type="ORF">DV451_001322</name>
</gene>
<evidence type="ECO:0000259" key="10">
    <source>
        <dbReference type="PROSITE" id="PS50048"/>
    </source>
</evidence>
<evidence type="ECO:0000313" key="13">
    <source>
        <dbReference type="Proteomes" id="UP000242525"/>
    </source>
</evidence>
<dbReference type="PANTHER" id="PTHR46910:SF12">
    <property type="entry name" value="REGULATORY PROTEIN CAT8"/>
    <property type="match status" value="1"/>
</dbReference>
<dbReference type="AlphaFoldDB" id="A0A0J9X5N0"/>
<keyword evidence="13" id="KW-1185">Reference proteome</keyword>
<evidence type="ECO:0000256" key="1">
    <source>
        <dbReference type="ARBA" id="ARBA00004123"/>
    </source>
</evidence>
<feature type="domain" description="Zn(2)-C6 fungal-type" evidence="10">
    <location>
        <begin position="24"/>
        <end position="54"/>
    </location>
</feature>
<organism evidence="11 13">
    <name type="scientific">Geotrichum candidum</name>
    <name type="common">Oospora lactis</name>
    <name type="synonym">Dipodascus geotrichum</name>
    <dbReference type="NCBI Taxonomy" id="1173061"/>
    <lineage>
        <taxon>Eukaryota</taxon>
        <taxon>Fungi</taxon>
        <taxon>Dikarya</taxon>
        <taxon>Ascomycota</taxon>
        <taxon>Saccharomycotina</taxon>
        <taxon>Dipodascomycetes</taxon>
        <taxon>Dipodascales</taxon>
        <taxon>Dipodascaceae</taxon>
        <taxon>Geotrichum</taxon>
    </lineage>
</organism>
<dbReference type="SUPFAM" id="SSF57701">
    <property type="entry name" value="Zn2/Cys6 DNA-binding domain"/>
    <property type="match status" value="1"/>
</dbReference>
<dbReference type="STRING" id="1173061.A0A0J9X5N0"/>
<dbReference type="FunFam" id="4.10.240.10:FF:000007">
    <property type="entry name" value="C6 transcription factor FacB"/>
    <property type="match status" value="1"/>
</dbReference>
<dbReference type="CDD" id="cd00067">
    <property type="entry name" value="GAL4"/>
    <property type="match status" value="1"/>
</dbReference>
<evidence type="ECO:0000256" key="9">
    <source>
        <dbReference type="SAM" id="MobiDB-lite"/>
    </source>
</evidence>
<protein>
    <submittedName>
        <fullName evidence="11">Similar to Saccharomyces cerevisiae YMR280C CAT8 Zinc cluster transcriptional activator necessary for derepression of a variety of genes under non-fermentative growth conditions</fullName>
    </submittedName>
</protein>
<evidence type="ECO:0000256" key="4">
    <source>
        <dbReference type="ARBA" id="ARBA00023015"/>
    </source>
</evidence>
<evidence type="ECO:0000256" key="2">
    <source>
        <dbReference type="ARBA" id="ARBA00022723"/>
    </source>
</evidence>
<dbReference type="CDD" id="cd12148">
    <property type="entry name" value="fungal_TF_MHR"/>
    <property type="match status" value="1"/>
</dbReference>
<reference evidence="12" key="3">
    <citation type="submission" date="2020-01" db="EMBL/GenBank/DDBJ databases">
        <authorList>
            <person name="Perkins V."/>
            <person name="Lessard M.-H."/>
            <person name="Dugat-Bony E."/>
            <person name="Frenette M."/>
            <person name="Labrie S."/>
        </authorList>
    </citation>
    <scope>NUCLEOTIDE SEQUENCE</scope>
    <source>
        <strain evidence="12">LMA-70</strain>
    </source>
</reference>
<dbReference type="PROSITE" id="PS00463">
    <property type="entry name" value="ZN2_CY6_FUNGAL_1"/>
    <property type="match status" value="1"/>
</dbReference>
<dbReference type="SMART" id="SM00066">
    <property type="entry name" value="GAL4"/>
    <property type="match status" value="1"/>
</dbReference>
<dbReference type="Proteomes" id="UP000242525">
    <property type="component" value="Unassembled WGS sequence"/>
</dbReference>
<dbReference type="EMBL" id="QQZK01000020">
    <property type="protein sequence ID" value="KAF5103582.1"/>
    <property type="molecule type" value="Genomic_DNA"/>
</dbReference>
<keyword evidence="3" id="KW-0862">Zinc</keyword>
<accession>A0A0J9X5N0</accession>